<feature type="signal peptide" evidence="5">
    <location>
        <begin position="1"/>
        <end position="47"/>
    </location>
</feature>
<evidence type="ECO:0000259" key="6">
    <source>
        <dbReference type="PROSITE" id="PS50835"/>
    </source>
</evidence>
<dbReference type="Proteomes" id="UP000504623">
    <property type="component" value="Unplaced"/>
</dbReference>
<dbReference type="PANTHER" id="PTHR12080:SF114">
    <property type="entry name" value="T-LYMPHOCYTE SURFACE ANTIGEN LY-9"/>
    <property type="match status" value="1"/>
</dbReference>
<sequence length="448" mass="50255">MANLQSYTDDFILGSLSVKSQKNLLHKFSPTLWTSLLFLLLVQRSSGEDSVPTKVVGTLGGSVILSFNISVDTEIEHVIWSGPQTVLALAKAGGEVTILDKHTYQTQLSISSENYSLRISNLTMENAGCYKAQISMKNSVVTTDEKFTLNIYEQLQKPNVTVTATISESAFCNFTLVCSVKTAGESIHYKWMQKDFNVSKLYEDSTLTASWMFCDPDRVYTCTVTNPVSQSSSHSMHAQQFCTDPSASRGETGRKEVIGILGESVILEAPASQNVTKVVWMFNTSVISEKWGETTTANSLTKSKEPNKDRVWVSSQDHSLKISQLEMEDAGHYSAYVCSEITRTNHFSLSIHWKLKKPKVTWSPRPPEDGTYRFTLICSVEESENNVVYRWTFLQEEALMSQEESFPNVSWKSSENYPNFSCIATTSVNSSSWQFLFGNICPGFYLRH</sequence>
<evidence type="ECO:0000313" key="7">
    <source>
        <dbReference type="Proteomes" id="UP000504623"/>
    </source>
</evidence>
<dbReference type="OrthoDB" id="9835793at2759"/>
<dbReference type="Pfam" id="PF07686">
    <property type="entry name" value="V-set"/>
    <property type="match status" value="1"/>
</dbReference>
<dbReference type="AlphaFoldDB" id="A0A9B0TC76"/>
<dbReference type="PROSITE" id="PS50835">
    <property type="entry name" value="IG_LIKE"/>
    <property type="match status" value="2"/>
</dbReference>
<protein>
    <submittedName>
        <fullName evidence="8">T-lymphocyte surface antigen Ly-9</fullName>
    </submittedName>
</protein>
<proteinExistence type="predicted"/>
<evidence type="ECO:0000256" key="2">
    <source>
        <dbReference type="ARBA" id="ARBA00022729"/>
    </source>
</evidence>
<dbReference type="InterPro" id="IPR013106">
    <property type="entry name" value="Ig_V-set"/>
</dbReference>
<evidence type="ECO:0000256" key="1">
    <source>
        <dbReference type="ARBA" id="ARBA00004370"/>
    </source>
</evidence>
<comment type="subcellular location">
    <subcellularLocation>
        <location evidence="1">Membrane</location>
    </subcellularLocation>
</comment>
<feature type="domain" description="Ig-like" evidence="6">
    <location>
        <begin position="158"/>
        <end position="233"/>
    </location>
</feature>
<keyword evidence="4" id="KW-0325">Glycoprotein</keyword>
<dbReference type="GeneID" id="102837313"/>
<dbReference type="CDD" id="cd16842">
    <property type="entry name" value="Ig_SLAM-like_N"/>
    <property type="match status" value="1"/>
</dbReference>
<dbReference type="InterPro" id="IPR003599">
    <property type="entry name" value="Ig_sub"/>
</dbReference>
<evidence type="ECO:0000313" key="8">
    <source>
        <dbReference type="RefSeq" id="XP_006861822.1"/>
    </source>
</evidence>
<feature type="chain" id="PRO_5038781081" evidence="5">
    <location>
        <begin position="48"/>
        <end position="448"/>
    </location>
</feature>
<dbReference type="RefSeq" id="XP_006861822.1">
    <property type="nucleotide sequence ID" value="XM_006861760.1"/>
</dbReference>
<evidence type="ECO:0000256" key="3">
    <source>
        <dbReference type="ARBA" id="ARBA00023136"/>
    </source>
</evidence>
<keyword evidence="3" id="KW-0472">Membrane</keyword>
<dbReference type="InterPro" id="IPR007110">
    <property type="entry name" value="Ig-like_dom"/>
</dbReference>
<dbReference type="GO" id="GO:0009897">
    <property type="term" value="C:external side of plasma membrane"/>
    <property type="evidence" value="ECO:0007669"/>
    <property type="project" value="TreeGrafter"/>
</dbReference>
<dbReference type="InterPro" id="IPR015631">
    <property type="entry name" value="CD2/SLAM_rcpt"/>
</dbReference>
<organism evidence="7 8">
    <name type="scientific">Chrysochloris asiatica</name>
    <name type="common">Cape golden mole</name>
    <dbReference type="NCBI Taxonomy" id="185453"/>
    <lineage>
        <taxon>Eukaryota</taxon>
        <taxon>Metazoa</taxon>
        <taxon>Chordata</taxon>
        <taxon>Craniata</taxon>
        <taxon>Vertebrata</taxon>
        <taxon>Euteleostomi</taxon>
        <taxon>Mammalia</taxon>
        <taxon>Eutheria</taxon>
        <taxon>Afrotheria</taxon>
        <taxon>Chrysochloridae</taxon>
        <taxon>Chrysochlorinae</taxon>
        <taxon>Chrysochloris</taxon>
    </lineage>
</organism>
<evidence type="ECO:0000256" key="5">
    <source>
        <dbReference type="SAM" id="SignalP"/>
    </source>
</evidence>
<dbReference type="InterPro" id="IPR013783">
    <property type="entry name" value="Ig-like_fold"/>
</dbReference>
<dbReference type="PANTHER" id="PTHR12080">
    <property type="entry name" value="SIGNALING LYMPHOCYTIC ACTIVATION MOLECULE"/>
    <property type="match status" value="1"/>
</dbReference>
<feature type="domain" description="Ig-like" evidence="6">
    <location>
        <begin position="358"/>
        <end position="432"/>
    </location>
</feature>
<keyword evidence="7" id="KW-1185">Reference proteome</keyword>
<accession>A0A9B0TC76</accession>
<name>A0A9B0TC76_CHRAS</name>
<dbReference type="Gene3D" id="2.60.40.10">
    <property type="entry name" value="Immunoglobulins"/>
    <property type="match status" value="4"/>
</dbReference>
<keyword evidence="2 5" id="KW-0732">Signal</keyword>
<dbReference type="SUPFAM" id="SSF48726">
    <property type="entry name" value="Immunoglobulin"/>
    <property type="match status" value="4"/>
</dbReference>
<dbReference type="InterPro" id="IPR036179">
    <property type="entry name" value="Ig-like_dom_sf"/>
</dbReference>
<evidence type="ECO:0000256" key="4">
    <source>
        <dbReference type="ARBA" id="ARBA00023180"/>
    </source>
</evidence>
<gene>
    <name evidence="8" type="primary">LY9</name>
</gene>
<dbReference type="GO" id="GO:0042110">
    <property type="term" value="P:T cell activation"/>
    <property type="evidence" value="ECO:0007669"/>
    <property type="project" value="TreeGrafter"/>
</dbReference>
<reference evidence="8" key="1">
    <citation type="submission" date="2025-08" db="UniProtKB">
        <authorList>
            <consortium name="RefSeq"/>
        </authorList>
    </citation>
    <scope>IDENTIFICATION</scope>
    <source>
        <tissue evidence="8">Spleen</tissue>
    </source>
</reference>
<dbReference type="CTD" id="4063"/>
<dbReference type="SMART" id="SM00409">
    <property type="entry name" value="IG"/>
    <property type="match status" value="2"/>
</dbReference>